<dbReference type="Gene3D" id="3.40.50.150">
    <property type="entry name" value="Vaccinia Virus protein VP39"/>
    <property type="match status" value="1"/>
</dbReference>
<dbReference type="GO" id="GO:0032259">
    <property type="term" value="P:methylation"/>
    <property type="evidence" value="ECO:0007669"/>
    <property type="project" value="UniProtKB-KW"/>
</dbReference>
<keyword evidence="1 5" id="KW-0489">Methyltransferase</keyword>
<protein>
    <submittedName>
        <fullName evidence="5">Glycine/sarcosine N-methyltransferase</fullName>
        <ecNumber evidence="5">2.1.1.156</ecNumber>
    </submittedName>
</protein>
<dbReference type="InterPro" id="IPR041698">
    <property type="entry name" value="Methyltransf_25"/>
</dbReference>
<dbReference type="Proteomes" id="UP000036513">
    <property type="component" value="Unassembled WGS sequence"/>
</dbReference>
<dbReference type="Pfam" id="PF13649">
    <property type="entry name" value="Methyltransf_25"/>
    <property type="match status" value="1"/>
</dbReference>
<evidence type="ECO:0000313" key="6">
    <source>
        <dbReference type="Proteomes" id="UP000036513"/>
    </source>
</evidence>
<gene>
    <name evidence="5" type="primary">bsmA</name>
    <name evidence="5" type="ORF">MCHLDSM_05786</name>
</gene>
<dbReference type="InterPro" id="IPR029063">
    <property type="entry name" value="SAM-dependent_MTases_sf"/>
</dbReference>
<organism evidence="5 6">
    <name type="scientific">Mycolicibacterium chlorophenolicum</name>
    <dbReference type="NCBI Taxonomy" id="37916"/>
    <lineage>
        <taxon>Bacteria</taxon>
        <taxon>Bacillati</taxon>
        <taxon>Actinomycetota</taxon>
        <taxon>Actinomycetes</taxon>
        <taxon>Mycobacteriales</taxon>
        <taxon>Mycobacteriaceae</taxon>
        <taxon>Mycolicibacterium</taxon>
    </lineage>
</organism>
<accession>A0A0J6VN33</accession>
<feature type="domain" description="Methyltransferase" evidence="4">
    <location>
        <begin position="43"/>
        <end position="135"/>
    </location>
</feature>
<keyword evidence="3" id="KW-0949">S-adenosyl-L-methionine</keyword>
<comment type="caution">
    <text evidence="5">The sequence shown here is derived from an EMBL/GenBank/DDBJ whole genome shotgun (WGS) entry which is preliminary data.</text>
</comment>
<dbReference type="SMR" id="A0A0J6VN33"/>
<evidence type="ECO:0000256" key="1">
    <source>
        <dbReference type="ARBA" id="ARBA00022603"/>
    </source>
</evidence>
<dbReference type="PATRIC" id="fig|37916.4.peg.5804"/>
<proteinExistence type="predicted"/>
<reference evidence="5 6" key="1">
    <citation type="journal article" date="2015" name="Genome Biol. Evol.">
        <title>Characterization of Three Mycobacterium spp. with Potential Use in Bioremediation by Genome Sequencing and Comparative Genomics.</title>
        <authorList>
            <person name="Das S."/>
            <person name="Pettersson B.M."/>
            <person name="Behra P.R."/>
            <person name="Ramesh M."/>
            <person name="Dasgupta S."/>
            <person name="Bhattacharya A."/>
            <person name="Kirsebom L.A."/>
        </authorList>
    </citation>
    <scope>NUCLEOTIDE SEQUENCE [LARGE SCALE GENOMIC DNA]</scope>
    <source>
        <strain evidence="5 6">DSM 43826</strain>
    </source>
</reference>
<evidence type="ECO:0000259" key="4">
    <source>
        <dbReference type="Pfam" id="PF13649"/>
    </source>
</evidence>
<dbReference type="CDD" id="cd02440">
    <property type="entry name" value="AdoMet_MTases"/>
    <property type="match status" value="1"/>
</dbReference>
<evidence type="ECO:0000256" key="3">
    <source>
        <dbReference type="ARBA" id="ARBA00022691"/>
    </source>
</evidence>
<evidence type="ECO:0000313" key="5">
    <source>
        <dbReference type="EMBL" id="KMO70893.1"/>
    </source>
</evidence>
<dbReference type="EMBL" id="JYNL01000064">
    <property type="protein sequence ID" value="KMO70893.1"/>
    <property type="molecule type" value="Genomic_DNA"/>
</dbReference>
<dbReference type="PANTHER" id="PTHR43464:SF19">
    <property type="entry name" value="UBIQUINONE BIOSYNTHESIS O-METHYLTRANSFERASE, MITOCHONDRIAL"/>
    <property type="match status" value="1"/>
</dbReference>
<dbReference type="GO" id="GO:0008168">
    <property type="term" value="F:methyltransferase activity"/>
    <property type="evidence" value="ECO:0007669"/>
    <property type="project" value="UniProtKB-KW"/>
</dbReference>
<name>A0A0J6VN33_9MYCO</name>
<dbReference type="RefSeq" id="WP_048472781.1">
    <property type="nucleotide sequence ID" value="NZ_JYNL01000064.1"/>
</dbReference>
<dbReference type="EC" id="2.1.1.156" evidence="5"/>
<keyword evidence="6" id="KW-1185">Reference proteome</keyword>
<sequence>MDQTPTLSRFDDFYKHQTPPWVIGEPQPAIVDLERAGHLRGRVLDVGCGTGEHTILLTRLGYDVLGVDGAPTAVEQARRNAAAQGVDARFDVRDALDLGTSPTYDTVVDSALFHVFDDADRAQYVRSLHGVTRPGALVVVLALSDAGRGFGPQVGRDDLVGAFGAGWSVEDLSPTTYRGVVTDMHAEALGLDVGTRVDEPAWLLRARRI</sequence>
<evidence type="ECO:0000256" key="2">
    <source>
        <dbReference type="ARBA" id="ARBA00022679"/>
    </source>
</evidence>
<dbReference type="SUPFAM" id="SSF53335">
    <property type="entry name" value="S-adenosyl-L-methionine-dependent methyltransferases"/>
    <property type="match status" value="1"/>
</dbReference>
<dbReference type="AlphaFoldDB" id="A0A0J6VN33"/>
<dbReference type="STRING" id="37916.MCHLDSM_05786"/>
<dbReference type="PANTHER" id="PTHR43464">
    <property type="entry name" value="METHYLTRANSFERASE"/>
    <property type="match status" value="1"/>
</dbReference>
<keyword evidence="2 5" id="KW-0808">Transferase</keyword>